<name>A0AAV7JK35_9METZ</name>
<comment type="caution">
    <text evidence="3">The sequence shown here is derived from an EMBL/GenBank/DDBJ whole genome shotgun (WGS) entry which is preliminary data.</text>
</comment>
<reference evidence="3 4" key="1">
    <citation type="journal article" date="2023" name="BMC Biol.">
        <title>The compact genome of the sponge Oopsacas minuta (Hexactinellida) is lacking key metazoan core genes.</title>
        <authorList>
            <person name="Santini S."/>
            <person name="Schenkelaars Q."/>
            <person name="Jourda C."/>
            <person name="Duchesne M."/>
            <person name="Belahbib H."/>
            <person name="Rocher C."/>
            <person name="Selva M."/>
            <person name="Riesgo A."/>
            <person name="Vervoort M."/>
            <person name="Leys S.P."/>
            <person name="Kodjabachian L."/>
            <person name="Le Bivic A."/>
            <person name="Borchiellini C."/>
            <person name="Claverie J.M."/>
            <person name="Renard E."/>
        </authorList>
    </citation>
    <scope>NUCLEOTIDE SEQUENCE [LARGE SCALE GENOMIC DNA]</scope>
    <source>
        <strain evidence="3">SPO-2</strain>
    </source>
</reference>
<sequence>MTDDQLSQMKKSLRAVLISCPEGTPLAKVESDYRSFMGESLSYRQFGFRNIESFLRSIPDTVRVSGPIAYGVACEEIKHVTKLINNQRKVTSNLKNVRRARDNARLQPFFPHPSIPNKYSWGSGAPQHAPLYPPLPPPHHPIHYSQYGHRHHGPPRHPGPHGPQQMRHPPFYPPPVTPPLPSHSDFHPSSHPPKFQPSAPLNSPHSHSPSPTPSETGDEIIFSNAEIIELLKKEDVYITKQLVIILSLAFPYIYRGSHIAILDLSIPLCIDIATAVAFDCEEELEGTPAILVCKMQDVYDCTQLEKSSRVKLFNVNEFKSTKVKVLTIKFPEMINLLTSNNDHFYKSVTFVIFVDIKPAHMLIIHDLLPPELQYLFLFTSSCNGISYKPPHVVIRKWGTQYTDVAYNNETIIDKLKYKLSYLNNSPIPSPSTLLPTPPVVTQQTTTQPPPRPTEQQQQQQAAKKPTPSEENSPVRTNCVSATERTRFPSDGLRHLSEASFKANINMFIQAGPNKGKTCLLIEFALSKVDVTQDMLQVILTAPNPKTSGQLFLRLKEYVNLQDITEVRAFGYTEGNFEKLSLYISEQKVHVLVIENSHLPALQSKSPALLKNCKLLGCDELYGSFYTKQVPTTVSGCFRKLNPNTTQIITIAHPSDKEEILQSHMPKPFWHIKEEIGSTEQKEKYLVTFFNNN</sequence>
<accession>A0AAV7JK35</accession>
<dbReference type="AlphaFoldDB" id="A0AAV7JK35"/>
<dbReference type="Proteomes" id="UP001165289">
    <property type="component" value="Unassembled WGS sequence"/>
</dbReference>
<feature type="compositionally biased region" description="Basic residues" evidence="1">
    <location>
        <begin position="148"/>
        <end position="159"/>
    </location>
</feature>
<feature type="compositionally biased region" description="Low complexity" evidence="1">
    <location>
        <begin position="196"/>
        <end position="209"/>
    </location>
</feature>
<dbReference type="InterPro" id="IPR025605">
    <property type="entry name" value="OST-HTH/LOTUS_dom"/>
</dbReference>
<evidence type="ECO:0000256" key="1">
    <source>
        <dbReference type="SAM" id="MobiDB-lite"/>
    </source>
</evidence>
<protein>
    <recommendedName>
        <fullName evidence="2">HTH OST-type domain-containing protein</fullName>
    </recommendedName>
</protein>
<feature type="region of interest" description="Disordered" evidence="1">
    <location>
        <begin position="429"/>
        <end position="485"/>
    </location>
</feature>
<feature type="compositionally biased region" description="Low complexity" evidence="1">
    <location>
        <begin position="453"/>
        <end position="465"/>
    </location>
</feature>
<organism evidence="3 4">
    <name type="scientific">Oopsacas minuta</name>
    <dbReference type="NCBI Taxonomy" id="111878"/>
    <lineage>
        <taxon>Eukaryota</taxon>
        <taxon>Metazoa</taxon>
        <taxon>Porifera</taxon>
        <taxon>Hexactinellida</taxon>
        <taxon>Hexasterophora</taxon>
        <taxon>Lyssacinosida</taxon>
        <taxon>Leucopsacidae</taxon>
        <taxon>Oopsacas</taxon>
    </lineage>
</organism>
<feature type="compositionally biased region" description="Polar residues" evidence="1">
    <location>
        <begin position="468"/>
        <end position="482"/>
    </location>
</feature>
<dbReference type="PROSITE" id="PS51644">
    <property type="entry name" value="HTH_OST"/>
    <property type="match status" value="1"/>
</dbReference>
<evidence type="ECO:0000313" key="3">
    <source>
        <dbReference type="EMBL" id="KAI6649307.1"/>
    </source>
</evidence>
<dbReference type="Gene3D" id="3.30.420.610">
    <property type="entry name" value="LOTUS domain-like"/>
    <property type="match status" value="1"/>
</dbReference>
<gene>
    <name evidence="3" type="ORF">LOD99_11673</name>
</gene>
<feature type="domain" description="HTH OST-type" evidence="2">
    <location>
        <begin position="5"/>
        <end position="78"/>
    </location>
</feature>
<keyword evidence="4" id="KW-1185">Reference proteome</keyword>
<dbReference type="Pfam" id="PF12872">
    <property type="entry name" value="OST-HTH"/>
    <property type="match status" value="1"/>
</dbReference>
<feature type="compositionally biased region" description="Low complexity" evidence="1">
    <location>
        <begin position="430"/>
        <end position="446"/>
    </location>
</feature>
<dbReference type="InterPro" id="IPR041966">
    <property type="entry name" value="LOTUS-like"/>
</dbReference>
<evidence type="ECO:0000259" key="2">
    <source>
        <dbReference type="PROSITE" id="PS51644"/>
    </source>
</evidence>
<proteinExistence type="predicted"/>
<feature type="region of interest" description="Disordered" evidence="1">
    <location>
        <begin position="130"/>
        <end position="218"/>
    </location>
</feature>
<dbReference type="CDD" id="cd09972">
    <property type="entry name" value="LOTUS_TDRD_OSKAR"/>
    <property type="match status" value="1"/>
</dbReference>
<feature type="compositionally biased region" description="Pro residues" evidence="1">
    <location>
        <begin position="170"/>
        <end position="181"/>
    </location>
</feature>
<dbReference type="EMBL" id="JAKMXF010000321">
    <property type="protein sequence ID" value="KAI6649307.1"/>
    <property type="molecule type" value="Genomic_DNA"/>
</dbReference>
<evidence type="ECO:0000313" key="4">
    <source>
        <dbReference type="Proteomes" id="UP001165289"/>
    </source>
</evidence>